<dbReference type="InterPro" id="IPR000569">
    <property type="entry name" value="HECT_dom"/>
</dbReference>
<dbReference type="PROSITE" id="PS00626">
    <property type="entry name" value="RCC1_2"/>
    <property type="match status" value="3"/>
</dbReference>
<keyword evidence="3" id="KW-0808">Transferase</keyword>
<dbReference type="InterPro" id="IPR051709">
    <property type="entry name" value="Ub-ligase/GTPase-reg"/>
</dbReference>
<dbReference type="InterPro" id="IPR009091">
    <property type="entry name" value="RCC1/BLIP-II"/>
</dbReference>
<dbReference type="PANTHER" id="PTHR45622">
    <property type="entry name" value="UBIQUITIN-PROTEIN LIGASE E3A-RELATED"/>
    <property type="match status" value="1"/>
</dbReference>
<dbReference type="Gene3D" id="3.30.2160.10">
    <property type="entry name" value="Hect, E3 ligase catalytic domain"/>
    <property type="match status" value="1"/>
</dbReference>
<dbReference type="CTD" id="8916"/>
<evidence type="ECO:0000256" key="8">
    <source>
        <dbReference type="SAM" id="MobiDB-lite"/>
    </source>
</evidence>
<dbReference type="RefSeq" id="XP_031415170.1">
    <property type="nucleotide sequence ID" value="XM_031559310.2"/>
</dbReference>
<dbReference type="GO" id="GO:0005737">
    <property type="term" value="C:cytoplasm"/>
    <property type="evidence" value="ECO:0007669"/>
    <property type="project" value="UniProtKB-SubCell"/>
</dbReference>
<keyword evidence="10" id="KW-1185">Reference proteome</keyword>
<feature type="repeat" description="RCC1" evidence="7">
    <location>
        <begin position="1"/>
        <end position="52"/>
    </location>
</feature>
<dbReference type="GeneTree" id="ENSGT00940000158189"/>
<feature type="active site" description="Glycyl thioester intermediate" evidence="6">
    <location>
        <position position="1016"/>
    </location>
</feature>
<evidence type="ECO:0000256" key="1">
    <source>
        <dbReference type="ARBA" id="ARBA00004496"/>
    </source>
</evidence>
<evidence type="ECO:0000313" key="11">
    <source>
        <dbReference type="RefSeq" id="XP_012674344.2"/>
    </source>
</evidence>
<sequence length="1048" mass="116202">MMLCWGSASSGQLGGGEPESSVLEPRTCRVFSGRALREVACGGYHSLFLLHDGSVYTCGSNCSGQLGHEKAGSTPELVGALDAQKIAGVSCGSAHSLAVNEQGQVFAWGAGGEGQLGLGMAEQVVRVPRLIKKLCEHRITQVMCGNRHCIALSKDGQIFTWGQNSNGQLGLGKGESSTLSPQPLKSLVGIPLSQISAGGDHSFALSLSGAVFGWGKNSTGQLGLNDEQDRAVPCHIKFLRSQKVVYISCGEEHTAALTKDGGLFTFGSGSRGQLGHDSINNEPLPRRVLELMGTEVSQIACGRHHTLAFVPSSSLVYAFGCNADGQLGIGATTDIMSPFPLRSVPPSCIARIQSSDPEQFVIRKIYCGGDHNFLLYGNDEDSAVPEDFRMINTSRSISLINYESLNMLRLKLSDSADSSITNDAILLLSSTACWNASFLDQSDDGHFKTNPKIPGIDLNSVRLLFDMLMKPDFSRLLEQATKSFESLLIPQLPVSPPDVEAMRIYLILYECPALQDSKNYISLTIPLAMAILRLDANPSKVLDNWWSLVDGEVFSRLVEMYKSIVVFLLTGGKALLIPAFLESYISATLRLLEKLHKVNLKAQHVEYNCFYIPDITSLVDIQEDYLKWFLSKAEIKMRTPAVQNSVTLCAYPFILNAKAKTTMLQTDAELQMQMAVSGANLHNVFMLLTLEPLLARNPFLVLHVRRDHLVSDALRELTVYSDVDLKKPLKVIFDGEEAVDAGGVTKEFFLLLLKELMDPVYGMFTHYPESNLLWFSDKCFVEHNWFHLIGIICGLAIYNSTVVDLHFPMVLYKKLLDVFPTLQDLKELSPTEGRSLQQLVDYEGDDIQETFCLNFAITREYYGLTEVKELVPGGEGIMVDKSNRMEFVSAYLRYVFVDSVQELYAAFSSGFLKVCGGKILSLFQPCELMAMVVGNCNYNWEEMEKNAVYKGEYSPSHPTVRMFWEVFHEFPLEKKKKFLLFLTGSDRIPIHGMASLHIAIQSTSADEHYLPVAHTCYNLLDMPCYRTKETLCRRLTQAVEQYEGFSLV</sequence>
<dbReference type="SUPFAM" id="SSF56204">
    <property type="entry name" value="Hect, E3 ligase catalytic domain"/>
    <property type="match status" value="1"/>
</dbReference>
<feature type="repeat" description="RCC1" evidence="7">
    <location>
        <begin position="53"/>
        <end position="102"/>
    </location>
</feature>
<comment type="subcellular location">
    <subcellularLocation>
        <location evidence="1">Cytoplasm</location>
    </subcellularLocation>
</comment>
<accession>A0A6P3VLK4</accession>
<dbReference type="GO" id="GO:0004842">
    <property type="term" value="F:ubiquitin-protein transferase activity"/>
    <property type="evidence" value="ECO:0007669"/>
    <property type="project" value="InterPro"/>
</dbReference>
<evidence type="ECO:0000259" key="9">
    <source>
        <dbReference type="PROSITE" id="PS50237"/>
    </source>
</evidence>
<proteinExistence type="predicted"/>
<keyword evidence="4" id="KW-0677">Repeat</keyword>
<name>A0A6P3VLK4_CLUHA</name>
<dbReference type="InterPro" id="IPR035983">
    <property type="entry name" value="Hect_E3_ubiquitin_ligase"/>
</dbReference>
<evidence type="ECO:0000256" key="7">
    <source>
        <dbReference type="PROSITE-ProRule" id="PRU00235"/>
    </source>
</evidence>
<reference evidence="11 12" key="1">
    <citation type="submission" date="2025-04" db="UniProtKB">
        <authorList>
            <consortium name="RefSeq"/>
        </authorList>
    </citation>
    <scope>IDENTIFICATION</scope>
</reference>
<evidence type="ECO:0000256" key="5">
    <source>
        <dbReference type="ARBA" id="ARBA00022786"/>
    </source>
</evidence>
<evidence type="ECO:0000256" key="3">
    <source>
        <dbReference type="ARBA" id="ARBA00022679"/>
    </source>
</evidence>
<feature type="repeat" description="RCC1" evidence="7">
    <location>
        <begin position="314"/>
        <end position="378"/>
    </location>
</feature>
<dbReference type="RefSeq" id="XP_012674344.2">
    <property type="nucleotide sequence ID" value="XM_012818890.3"/>
</dbReference>
<dbReference type="Pfam" id="PF25390">
    <property type="entry name" value="WD40_RLD"/>
    <property type="match status" value="1"/>
</dbReference>
<keyword evidence="5 6" id="KW-0833">Ubl conjugation pathway</keyword>
<evidence type="ECO:0000313" key="10">
    <source>
        <dbReference type="Proteomes" id="UP000515152"/>
    </source>
</evidence>
<dbReference type="SUPFAM" id="SSF50985">
    <property type="entry name" value="RCC1/BLIP-II"/>
    <property type="match status" value="1"/>
</dbReference>
<feature type="repeat" description="RCC1" evidence="7">
    <location>
        <begin position="209"/>
        <end position="260"/>
    </location>
</feature>
<evidence type="ECO:0000256" key="6">
    <source>
        <dbReference type="PROSITE-ProRule" id="PRU00104"/>
    </source>
</evidence>
<dbReference type="Gene3D" id="3.90.1750.10">
    <property type="entry name" value="Hect, E3 ligase catalytic domains"/>
    <property type="match status" value="1"/>
</dbReference>
<feature type="repeat" description="RCC1" evidence="7">
    <location>
        <begin position="261"/>
        <end position="312"/>
    </location>
</feature>
<feature type="domain" description="HECT" evidence="9">
    <location>
        <begin position="721"/>
        <end position="1048"/>
    </location>
</feature>
<organism evidence="10 11">
    <name type="scientific">Clupea harengus</name>
    <name type="common">Atlantic herring</name>
    <dbReference type="NCBI Taxonomy" id="7950"/>
    <lineage>
        <taxon>Eukaryota</taxon>
        <taxon>Metazoa</taxon>
        <taxon>Chordata</taxon>
        <taxon>Craniata</taxon>
        <taxon>Vertebrata</taxon>
        <taxon>Euteleostomi</taxon>
        <taxon>Actinopterygii</taxon>
        <taxon>Neopterygii</taxon>
        <taxon>Teleostei</taxon>
        <taxon>Clupei</taxon>
        <taxon>Clupeiformes</taxon>
        <taxon>Clupeoidei</taxon>
        <taxon>Clupeidae</taxon>
        <taxon>Clupea</taxon>
    </lineage>
</organism>
<dbReference type="KEGG" id="char:105892596"/>
<dbReference type="SMART" id="SM00119">
    <property type="entry name" value="HECTc"/>
    <property type="match status" value="1"/>
</dbReference>
<dbReference type="FunFam" id="3.30.2160.10:FF:000004">
    <property type="entry name" value="probable E3 ubiquitin-protein ligase HERC4 isoform X1"/>
    <property type="match status" value="1"/>
</dbReference>
<dbReference type="Gene3D" id="2.130.10.30">
    <property type="entry name" value="Regulator of chromosome condensation 1/beta-lactamase-inhibitor protein II"/>
    <property type="match status" value="2"/>
</dbReference>
<dbReference type="AlphaFoldDB" id="A0A6P3VLK4"/>
<feature type="repeat" description="RCC1" evidence="7">
    <location>
        <begin position="103"/>
        <end position="155"/>
    </location>
</feature>
<keyword evidence="2" id="KW-0963">Cytoplasm</keyword>
<gene>
    <name evidence="11 12" type="primary">herc3</name>
</gene>
<dbReference type="PROSITE" id="PS50012">
    <property type="entry name" value="RCC1_3"/>
    <property type="match status" value="7"/>
</dbReference>
<dbReference type="Proteomes" id="UP000515152">
    <property type="component" value="Chromosome 22"/>
</dbReference>
<feature type="region of interest" description="Disordered" evidence="8">
    <location>
        <begin position="1"/>
        <end position="20"/>
    </location>
</feature>
<dbReference type="PANTHER" id="PTHR45622:SF18">
    <property type="entry name" value="E3 UBIQUITIN-PROTEIN LIGASE HERC3-RELATED"/>
    <property type="match status" value="1"/>
</dbReference>
<protein>
    <submittedName>
        <fullName evidence="11 12">Probable E3 ubiquitin-protein ligase HERC3</fullName>
    </submittedName>
</protein>
<dbReference type="CDD" id="cd00078">
    <property type="entry name" value="HECTc"/>
    <property type="match status" value="1"/>
</dbReference>
<evidence type="ECO:0000256" key="4">
    <source>
        <dbReference type="ARBA" id="ARBA00022737"/>
    </source>
</evidence>
<evidence type="ECO:0000313" key="12">
    <source>
        <dbReference type="RefSeq" id="XP_031415170.1"/>
    </source>
</evidence>
<dbReference type="FunFam" id="3.30.2410.10:FF:000003">
    <property type="entry name" value="probable E3 ubiquitin-protein ligase HERC4 isoform X1"/>
    <property type="match status" value="1"/>
</dbReference>
<dbReference type="PROSITE" id="PS50237">
    <property type="entry name" value="HECT"/>
    <property type="match status" value="1"/>
</dbReference>
<dbReference type="Pfam" id="PF00632">
    <property type="entry name" value="HECT"/>
    <property type="match status" value="1"/>
</dbReference>
<evidence type="ECO:0000256" key="2">
    <source>
        <dbReference type="ARBA" id="ARBA00022490"/>
    </source>
</evidence>
<dbReference type="PRINTS" id="PR00633">
    <property type="entry name" value="RCCNDNSATION"/>
</dbReference>
<dbReference type="GeneID" id="105892596"/>
<dbReference type="InterPro" id="IPR000408">
    <property type="entry name" value="Reg_chr_condens"/>
</dbReference>
<feature type="repeat" description="RCC1" evidence="7">
    <location>
        <begin position="156"/>
        <end position="208"/>
    </location>
</feature>
<dbReference type="InterPro" id="IPR058923">
    <property type="entry name" value="RCC1-like_dom"/>
</dbReference>
<dbReference type="Gene3D" id="3.30.2410.10">
    <property type="entry name" value="Hect, E3 ligase catalytic domain"/>
    <property type="match status" value="1"/>
</dbReference>
<dbReference type="OrthoDB" id="8068875at2759"/>